<keyword evidence="3" id="KW-1185">Reference proteome</keyword>
<dbReference type="EMBL" id="DS114128">
    <property type="protein sequence ID" value="EAX90193.1"/>
    <property type="molecule type" value="Genomic_DNA"/>
</dbReference>
<evidence type="ECO:0000313" key="3">
    <source>
        <dbReference type="Proteomes" id="UP000001542"/>
    </source>
</evidence>
<dbReference type="KEGG" id="tva:4747872"/>
<reference evidence="2" key="2">
    <citation type="journal article" date="2007" name="Science">
        <title>Draft genome sequence of the sexually transmitted pathogen Trichomonas vaginalis.</title>
        <authorList>
            <person name="Carlton J.M."/>
            <person name="Hirt R.P."/>
            <person name="Silva J.C."/>
            <person name="Delcher A.L."/>
            <person name="Schatz M."/>
            <person name="Zhao Q."/>
            <person name="Wortman J.R."/>
            <person name="Bidwell S.L."/>
            <person name="Alsmark U.C.M."/>
            <person name="Besteiro S."/>
            <person name="Sicheritz-Ponten T."/>
            <person name="Noel C.J."/>
            <person name="Dacks J.B."/>
            <person name="Foster P.G."/>
            <person name="Simillion C."/>
            <person name="Van de Peer Y."/>
            <person name="Miranda-Saavedra D."/>
            <person name="Barton G.J."/>
            <person name="Westrop G.D."/>
            <person name="Mueller S."/>
            <person name="Dessi D."/>
            <person name="Fiori P.L."/>
            <person name="Ren Q."/>
            <person name="Paulsen I."/>
            <person name="Zhang H."/>
            <person name="Bastida-Corcuera F.D."/>
            <person name="Simoes-Barbosa A."/>
            <person name="Brown M.T."/>
            <person name="Hayes R.D."/>
            <person name="Mukherjee M."/>
            <person name="Okumura C.Y."/>
            <person name="Schneider R."/>
            <person name="Smith A.J."/>
            <person name="Vanacova S."/>
            <person name="Villalvazo M."/>
            <person name="Haas B.J."/>
            <person name="Pertea M."/>
            <person name="Feldblyum T.V."/>
            <person name="Utterback T.R."/>
            <person name="Shu C.L."/>
            <person name="Osoegawa K."/>
            <person name="de Jong P.J."/>
            <person name="Hrdy I."/>
            <person name="Horvathova L."/>
            <person name="Zubacova Z."/>
            <person name="Dolezal P."/>
            <person name="Malik S.B."/>
            <person name="Logsdon J.M. Jr."/>
            <person name="Henze K."/>
            <person name="Gupta A."/>
            <person name="Wang C.C."/>
            <person name="Dunne R.L."/>
            <person name="Upcroft J.A."/>
            <person name="Upcroft P."/>
            <person name="White O."/>
            <person name="Salzberg S.L."/>
            <person name="Tang P."/>
            <person name="Chiu C.-H."/>
            <person name="Lee Y.-S."/>
            <person name="Embley T.M."/>
            <person name="Coombs G.H."/>
            <person name="Mottram J.C."/>
            <person name="Tachezy J."/>
            <person name="Fraser-Liggett C.M."/>
            <person name="Johnson P.J."/>
        </authorList>
    </citation>
    <scope>NUCLEOTIDE SEQUENCE [LARGE SCALE GENOMIC DNA]</scope>
    <source>
        <strain evidence="2">G3</strain>
    </source>
</reference>
<dbReference type="VEuPathDB" id="TrichDB:TVAG_312810"/>
<feature type="compositionally biased region" description="Polar residues" evidence="1">
    <location>
        <begin position="15"/>
        <end position="38"/>
    </location>
</feature>
<proteinExistence type="predicted"/>
<feature type="compositionally biased region" description="Basic and acidic residues" evidence="1">
    <location>
        <begin position="1"/>
        <end position="12"/>
    </location>
</feature>
<gene>
    <name evidence="2" type="ORF">TVAG_312810</name>
</gene>
<sequence>MSTTYDRKRLDPDMDSTSDTLTPEYYSTEQSGIETSSNYKKDSESGLYYDEEEDYEEDYYEEEDYDEEPLNENIIQPQTIEFDEVQILAVNIFNYAARIAGPGNPVTEEHIQKAKKILFNNDESQK</sequence>
<dbReference type="VEuPathDB" id="TrichDB:TVAGG3_0068580"/>
<evidence type="ECO:0000256" key="1">
    <source>
        <dbReference type="SAM" id="MobiDB-lite"/>
    </source>
</evidence>
<reference evidence="2" key="1">
    <citation type="submission" date="2006-10" db="EMBL/GenBank/DDBJ databases">
        <authorList>
            <person name="Amadeo P."/>
            <person name="Zhao Q."/>
            <person name="Wortman J."/>
            <person name="Fraser-Liggett C."/>
            <person name="Carlton J."/>
        </authorList>
    </citation>
    <scope>NUCLEOTIDE SEQUENCE</scope>
    <source>
        <strain evidence="2">G3</strain>
    </source>
</reference>
<dbReference type="Proteomes" id="UP000001542">
    <property type="component" value="Unassembled WGS sequence"/>
</dbReference>
<dbReference type="InParanoid" id="A2FY21"/>
<evidence type="ECO:0000313" key="2">
    <source>
        <dbReference type="EMBL" id="EAX90193.1"/>
    </source>
</evidence>
<dbReference type="RefSeq" id="XP_001303123.1">
    <property type="nucleotide sequence ID" value="XM_001303122.1"/>
</dbReference>
<accession>A2FY21</accession>
<name>A2FY21_TRIV3</name>
<organism evidence="2 3">
    <name type="scientific">Trichomonas vaginalis (strain ATCC PRA-98 / G3)</name>
    <dbReference type="NCBI Taxonomy" id="412133"/>
    <lineage>
        <taxon>Eukaryota</taxon>
        <taxon>Metamonada</taxon>
        <taxon>Parabasalia</taxon>
        <taxon>Trichomonadida</taxon>
        <taxon>Trichomonadidae</taxon>
        <taxon>Trichomonas</taxon>
    </lineage>
</organism>
<dbReference type="AlphaFoldDB" id="A2FY21"/>
<protein>
    <submittedName>
        <fullName evidence="2">Uncharacterized protein</fullName>
    </submittedName>
</protein>
<feature type="region of interest" description="Disordered" evidence="1">
    <location>
        <begin position="1"/>
        <end position="48"/>
    </location>
</feature>